<dbReference type="EMBL" id="BDUD01000001">
    <property type="protein sequence ID" value="GBG22648.1"/>
    <property type="molecule type" value="Genomic_DNA"/>
</dbReference>
<dbReference type="Proteomes" id="UP000245124">
    <property type="component" value="Unassembled WGS sequence"/>
</dbReference>
<accession>A0A2R5FYV4</accession>
<keyword evidence="2" id="KW-1185">Reference proteome</keyword>
<evidence type="ECO:0000313" key="1">
    <source>
        <dbReference type="EMBL" id="GBG22648.1"/>
    </source>
</evidence>
<gene>
    <name evidence="1" type="ORF">NIES4072_63600</name>
</gene>
<dbReference type="AlphaFoldDB" id="A0A2R5FYV4"/>
<reference evidence="1 2" key="1">
    <citation type="submission" date="2017-06" db="EMBL/GenBank/DDBJ databases">
        <title>Genome sequencing of cyanobaciteial culture collection at National Institute for Environmental Studies (NIES).</title>
        <authorList>
            <person name="Hirose Y."/>
            <person name="Shimura Y."/>
            <person name="Fujisawa T."/>
            <person name="Nakamura Y."/>
            <person name="Kawachi M."/>
        </authorList>
    </citation>
    <scope>NUCLEOTIDE SEQUENCE [LARGE SCALE GENOMIC DNA]</scope>
    <source>
        <strain evidence="1 2">NIES-4072</strain>
    </source>
</reference>
<name>A0A2R5FYV4_NOSCO</name>
<evidence type="ECO:0000313" key="2">
    <source>
        <dbReference type="Proteomes" id="UP000245124"/>
    </source>
</evidence>
<protein>
    <submittedName>
        <fullName evidence="1">Uncharacterized protein</fullName>
    </submittedName>
</protein>
<organism evidence="1 2">
    <name type="scientific">Nostoc commune NIES-4072</name>
    <dbReference type="NCBI Taxonomy" id="2005467"/>
    <lineage>
        <taxon>Bacteria</taxon>
        <taxon>Bacillati</taxon>
        <taxon>Cyanobacteriota</taxon>
        <taxon>Cyanophyceae</taxon>
        <taxon>Nostocales</taxon>
        <taxon>Nostocaceae</taxon>
        <taxon>Nostoc</taxon>
    </lineage>
</organism>
<sequence length="71" mass="8394">MVVEIINRRLFYNQTGRKFRKRSFHCVIGHEGDEGDEEDEGELLNKFLPIPHSQRLAIARFWGYFQIATVI</sequence>
<proteinExistence type="predicted"/>
<comment type="caution">
    <text evidence="1">The sequence shown here is derived from an EMBL/GenBank/DDBJ whole genome shotgun (WGS) entry which is preliminary data.</text>
</comment>